<evidence type="ECO:0000256" key="6">
    <source>
        <dbReference type="ARBA" id="ARBA00023136"/>
    </source>
</evidence>
<evidence type="ECO:0000256" key="1">
    <source>
        <dbReference type="ARBA" id="ARBA00004651"/>
    </source>
</evidence>
<evidence type="ECO:0000313" key="10">
    <source>
        <dbReference type="EMBL" id="CQR31009.1"/>
    </source>
</evidence>
<keyword evidence="6 7" id="KW-0472">Membrane</keyword>
<evidence type="ECO:0000313" key="12">
    <source>
        <dbReference type="Proteomes" id="UP000078599"/>
    </source>
</evidence>
<comment type="similarity">
    <text evidence="7">Belongs to the binding-protein-dependent transport system permease family.</text>
</comment>
<keyword evidence="5 7" id="KW-1133">Transmembrane helix</keyword>
<protein>
    <submittedName>
        <fullName evidence="9">ABC-type transport system, permease component</fullName>
    </submittedName>
</protein>
<keyword evidence="12" id="KW-1185">Reference proteome</keyword>
<evidence type="ECO:0000313" key="9">
    <source>
        <dbReference type="EMBL" id="CAZ90205.1"/>
    </source>
</evidence>
<feature type="transmembrane region" description="Helical" evidence="7">
    <location>
        <begin position="112"/>
        <end position="136"/>
    </location>
</feature>
<comment type="subcellular location">
    <subcellularLocation>
        <location evidence="1 7">Cell membrane</location>
        <topology evidence="1 7">Multi-pass membrane protein</topology>
    </subcellularLocation>
</comment>
<feature type="transmembrane region" description="Helical" evidence="7">
    <location>
        <begin position="229"/>
        <end position="250"/>
    </location>
</feature>
<dbReference type="PANTHER" id="PTHR30151">
    <property type="entry name" value="ALKANE SULFONATE ABC TRANSPORTER-RELATED, MEMBRANE SUBUNIT"/>
    <property type="match status" value="1"/>
</dbReference>
<reference evidence="11" key="2">
    <citation type="journal article" date="2010" name="PLoS Genet.">
        <title>Structure, function, and evolution of the Thiomonas spp. genome.</title>
        <authorList>
            <person name="Arsene-Ploetze F."/>
            <person name="Koechler S."/>
            <person name="Marchal M."/>
            <person name="Coppee J.Y."/>
            <person name="Chandler M."/>
            <person name="Bonnefoy V."/>
            <person name="Brochier-Armanet C."/>
            <person name="Barakat M."/>
            <person name="Barbe V."/>
            <person name="Battaglia-Brunet F."/>
            <person name="Bruneel O."/>
            <person name="Bryan C.G."/>
            <person name="Cleiss-Arnold J."/>
            <person name="Cruveiller S."/>
            <person name="Erhardt M."/>
            <person name="Heinrich-Salmeron A."/>
            <person name="Hommais F."/>
            <person name="Joulian C."/>
            <person name="Krin E."/>
            <person name="Lieutaud A."/>
            <person name="Lievremont D."/>
            <person name="Michel C."/>
            <person name="Muller D."/>
            <person name="Ortet P."/>
            <person name="Proux C."/>
            <person name="Siguier P."/>
            <person name="Roche D."/>
            <person name="Rouy Z."/>
            <person name="Salvignol G."/>
            <person name="Slyemi D."/>
            <person name="Talla E."/>
            <person name="Weiss S."/>
            <person name="Weissenbach J."/>
            <person name="Medigue C."/>
            <person name="Bertin P.N."/>
        </authorList>
    </citation>
    <scope>NUCLEOTIDE SEQUENCE [LARGE SCALE GENOMIC DNA]</scope>
    <source>
        <strain evidence="11">DSM 22701 / CIP 110005 / 3As</strain>
    </source>
</reference>
<evidence type="ECO:0000313" key="11">
    <source>
        <dbReference type="Proteomes" id="UP000002372"/>
    </source>
</evidence>
<proteinExistence type="inferred from homology"/>
<dbReference type="EMBL" id="FP475956">
    <property type="protein sequence ID" value="CAZ90205.1"/>
    <property type="molecule type" value="Genomic_DNA"/>
</dbReference>
<evidence type="ECO:0000256" key="3">
    <source>
        <dbReference type="ARBA" id="ARBA00022475"/>
    </source>
</evidence>
<reference key="1">
    <citation type="submission" date="2009-07" db="EMBL/GenBank/DDBJ databases">
        <authorList>
            <person name="Genoscope - CEA"/>
        </authorList>
    </citation>
    <scope>NUCLEOTIDE SEQUENCE</scope>
    <source>
        <strain>3As</strain>
    </source>
</reference>
<dbReference type="AlphaFoldDB" id="D6CNS7"/>
<dbReference type="Pfam" id="PF00528">
    <property type="entry name" value="BPD_transp_1"/>
    <property type="match status" value="1"/>
</dbReference>
<dbReference type="Proteomes" id="UP000078599">
    <property type="component" value="Unassembled WGS sequence"/>
</dbReference>
<dbReference type="GO" id="GO:0005886">
    <property type="term" value="C:plasma membrane"/>
    <property type="evidence" value="ECO:0007669"/>
    <property type="project" value="UniProtKB-SubCell"/>
</dbReference>
<reference evidence="9" key="3">
    <citation type="submission" date="2010-07" db="EMBL/GenBank/DDBJ databases">
        <authorList>
            <person name="Genoscope - CEA"/>
        </authorList>
    </citation>
    <scope>NUCLEOTIDE SEQUENCE</scope>
    <source>
        <strain evidence="9">3As</strain>
    </source>
</reference>
<feature type="transmembrane region" description="Helical" evidence="7">
    <location>
        <begin position="148"/>
        <end position="168"/>
    </location>
</feature>
<evidence type="ECO:0000256" key="2">
    <source>
        <dbReference type="ARBA" id="ARBA00022448"/>
    </source>
</evidence>
<keyword evidence="3" id="KW-1003">Cell membrane</keyword>
<dbReference type="PROSITE" id="PS50928">
    <property type="entry name" value="ABC_TM1"/>
    <property type="match status" value="1"/>
</dbReference>
<accession>D6CNS7</accession>
<feature type="transmembrane region" description="Helical" evidence="7">
    <location>
        <begin position="270"/>
        <end position="298"/>
    </location>
</feature>
<feature type="transmembrane region" description="Helical" evidence="7">
    <location>
        <begin position="180"/>
        <end position="199"/>
    </location>
</feature>
<organism evidence="9 11">
    <name type="scientific">Thiomonas arsenitoxydans (strain DSM 22701 / CIP 110005 / 3As)</name>
    <dbReference type="NCBI Taxonomy" id="426114"/>
    <lineage>
        <taxon>Bacteria</taxon>
        <taxon>Pseudomonadati</taxon>
        <taxon>Pseudomonadota</taxon>
        <taxon>Betaproteobacteria</taxon>
        <taxon>Burkholderiales</taxon>
        <taxon>Thiomonas</taxon>
    </lineage>
</organism>
<evidence type="ECO:0000256" key="7">
    <source>
        <dbReference type="RuleBase" id="RU363032"/>
    </source>
</evidence>
<gene>
    <name evidence="9" type="ordered locus">THI_3623</name>
    <name evidence="10" type="ORF">THICB1_160047</name>
</gene>
<dbReference type="EMBL" id="CTRI01000008">
    <property type="protein sequence ID" value="CQR31009.1"/>
    <property type="molecule type" value="Genomic_DNA"/>
</dbReference>
<dbReference type="HOGENOM" id="CLU_046113_2_1_4"/>
<dbReference type="Gene3D" id="1.10.3720.10">
    <property type="entry name" value="MetI-like"/>
    <property type="match status" value="1"/>
</dbReference>
<dbReference type="PANTHER" id="PTHR30151:SF41">
    <property type="entry name" value="ABC TRANSPORTER PERMEASE PROTEIN"/>
    <property type="match status" value="1"/>
</dbReference>
<keyword evidence="4 7" id="KW-0812">Transmembrane</keyword>
<evidence type="ECO:0000256" key="4">
    <source>
        <dbReference type="ARBA" id="ARBA00022692"/>
    </source>
</evidence>
<dbReference type="InterPro" id="IPR035906">
    <property type="entry name" value="MetI-like_sf"/>
</dbReference>
<dbReference type="OrthoDB" id="8138334at2"/>
<evidence type="ECO:0000259" key="8">
    <source>
        <dbReference type="PROSITE" id="PS50928"/>
    </source>
</evidence>
<dbReference type="eggNOG" id="COG0600">
    <property type="taxonomic scope" value="Bacteria"/>
</dbReference>
<dbReference type="CDD" id="cd06261">
    <property type="entry name" value="TM_PBP2"/>
    <property type="match status" value="1"/>
</dbReference>
<dbReference type="KEGG" id="thi:THI_3623"/>
<feature type="domain" description="ABC transmembrane type-1" evidence="8">
    <location>
        <begin position="106"/>
        <end position="299"/>
    </location>
</feature>
<sequence>MASIPVIRLAPHEPAARARPASQGRTLPVLAVGAVLVLLWYGLAVLLNGHSAEQQVLAPLNKPWTWSDWLLATWSTPRPVLPAPHQIAITLWQGVFDWPVDSPRSLLLQTWITAQATLLGFVLGGLFGWVLAALMVHARTPERALMPWVVASQTVPVLALAPIVLIILGSLGLSGLLPKAVIAMYLCFFPVTVAMVQGLRAPQRIETELLQTYAASRWQTFWLLRMPSALPYVFPALKVAVAAGLVGAMVAEVSTGAQGGLGARLLTASYYGNILQMWAALVMAALLGLGLTAAVAVLERVVLRKRGGRVQ</sequence>
<feature type="transmembrane region" description="Helical" evidence="7">
    <location>
        <begin position="27"/>
        <end position="47"/>
    </location>
</feature>
<dbReference type="GO" id="GO:0055085">
    <property type="term" value="P:transmembrane transport"/>
    <property type="evidence" value="ECO:0007669"/>
    <property type="project" value="InterPro"/>
</dbReference>
<keyword evidence="2 7" id="KW-0813">Transport</keyword>
<dbReference type="RefSeq" id="WP_013107445.1">
    <property type="nucleotide sequence ID" value="NC_014145.1"/>
</dbReference>
<name>D6CNS7_THIA3</name>
<evidence type="ECO:0000256" key="5">
    <source>
        <dbReference type="ARBA" id="ARBA00022989"/>
    </source>
</evidence>
<reference evidence="10 12" key="4">
    <citation type="submission" date="2015-03" db="EMBL/GenBank/DDBJ databases">
        <authorList>
            <person name="Regsiter A."/>
            <person name="william w."/>
        </authorList>
    </citation>
    <scope>NUCLEOTIDE SEQUENCE [LARGE SCALE GENOMIC DNA]</scope>
    <source>
        <strain evidence="10 12">CB1</strain>
    </source>
</reference>
<dbReference type="Proteomes" id="UP000002372">
    <property type="component" value="Chromosome"/>
</dbReference>
<dbReference type="InterPro" id="IPR000515">
    <property type="entry name" value="MetI-like"/>
</dbReference>
<dbReference type="SUPFAM" id="SSF161098">
    <property type="entry name" value="MetI-like"/>
    <property type="match status" value="1"/>
</dbReference>